<dbReference type="AlphaFoldDB" id="A0AAD9R802"/>
<evidence type="ECO:0000313" key="2">
    <source>
        <dbReference type="Proteomes" id="UP001258017"/>
    </source>
</evidence>
<protein>
    <submittedName>
        <fullName evidence="1">Uncharacterized protein</fullName>
    </submittedName>
</protein>
<dbReference type="EMBL" id="JAIFRP010004984">
    <property type="protein sequence ID" value="KAK2574769.1"/>
    <property type="molecule type" value="Genomic_DNA"/>
</dbReference>
<gene>
    <name evidence="1" type="ORF">KPH14_012987</name>
</gene>
<reference evidence="1" key="1">
    <citation type="submission" date="2021-08" db="EMBL/GenBank/DDBJ databases">
        <authorList>
            <person name="Misof B."/>
            <person name="Oliver O."/>
            <person name="Podsiadlowski L."/>
            <person name="Donath A."/>
            <person name="Peters R."/>
            <person name="Mayer C."/>
            <person name="Rust J."/>
            <person name="Gunkel S."/>
            <person name="Lesny P."/>
            <person name="Martin S."/>
            <person name="Oeyen J.P."/>
            <person name="Petersen M."/>
            <person name="Panagiotis P."/>
            <person name="Wilbrandt J."/>
            <person name="Tanja T."/>
        </authorList>
    </citation>
    <scope>NUCLEOTIDE SEQUENCE</scope>
    <source>
        <strain evidence="1">GBR_01_08_01A</strain>
        <tissue evidence="1">Thorax + abdomen</tissue>
    </source>
</reference>
<evidence type="ECO:0000313" key="1">
    <source>
        <dbReference type="EMBL" id="KAK2574769.1"/>
    </source>
</evidence>
<sequence length="79" mass="8721">MKLRSIADIINGIEDEQPHSSPNISISKRINTHMNDFAPINLERLKRISGRLGNKKGTDEGISSNLLKIAIAEIGQEIV</sequence>
<proteinExistence type="predicted"/>
<comment type="caution">
    <text evidence="1">The sequence shown here is derived from an EMBL/GenBank/DDBJ whole genome shotgun (WGS) entry which is preliminary data.</text>
</comment>
<dbReference type="Proteomes" id="UP001258017">
    <property type="component" value="Unassembled WGS sequence"/>
</dbReference>
<feature type="non-terminal residue" evidence="1">
    <location>
        <position position="79"/>
    </location>
</feature>
<accession>A0AAD9R802</accession>
<organism evidence="1 2">
    <name type="scientific">Odynerus spinipes</name>
    <dbReference type="NCBI Taxonomy" id="1348599"/>
    <lineage>
        <taxon>Eukaryota</taxon>
        <taxon>Metazoa</taxon>
        <taxon>Ecdysozoa</taxon>
        <taxon>Arthropoda</taxon>
        <taxon>Hexapoda</taxon>
        <taxon>Insecta</taxon>
        <taxon>Pterygota</taxon>
        <taxon>Neoptera</taxon>
        <taxon>Endopterygota</taxon>
        <taxon>Hymenoptera</taxon>
        <taxon>Apocrita</taxon>
        <taxon>Aculeata</taxon>
        <taxon>Vespoidea</taxon>
        <taxon>Vespidae</taxon>
        <taxon>Eumeninae</taxon>
        <taxon>Odynerus</taxon>
    </lineage>
</organism>
<reference evidence="1" key="2">
    <citation type="journal article" date="2023" name="Commun. Biol.">
        <title>Intrasexual cuticular hydrocarbon dimorphism in a wasp sheds light on hydrocarbon biosynthesis genes in Hymenoptera.</title>
        <authorList>
            <person name="Moris V.C."/>
            <person name="Podsiadlowski L."/>
            <person name="Martin S."/>
            <person name="Oeyen J.P."/>
            <person name="Donath A."/>
            <person name="Petersen M."/>
            <person name="Wilbrandt J."/>
            <person name="Misof B."/>
            <person name="Liedtke D."/>
            <person name="Thamm M."/>
            <person name="Scheiner R."/>
            <person name="Schmitt T."/>
            <person name="Niehuis O."/>
        </authorList>
    </citation>
    <scope>NUCLEOTIDE SEQUENCE</scope>
    <source>
        <strain evidence="1">GBR_01_08_01A</strain>
    </source>
</reference>
<name>A0AAD9R802_9HYME</name>
<keyword evidence="2" id="KW-1185">Reference proteome</keyword>